<proteinExistence type="predicted"/>
<dbReference type="Pfam" id="PF00615">
    <property type="entry name" value="RGS"/>
    <property type="match status" value="1"/>
</dbReference>
<feature type="transmembrane region" description="Helical" evidence="1">
    <location>
        <begin position="241"/>
        <end position="263"/>
    </location>
</feature>
<keyword evidence="1" id="KW-0472">Membrane</keyword>
<evidence type="ECO:0000313" key="4">
    <source>
        <dbReference type="Proteomes" id="UP000006671"/>
    </source>
</evidence>
<feature type="transmembrane region" description="Helical" evidence="1">
    <location>
        <begin position="36"/>
        <end position="56"/>
    </location>
</feature>
<dbReference type="KEGG" id="ngr:NAEGRDRAFT_73328"/>
<dbReference type="InParanoid" id="D2VWC0"/>
<dbReference type="InterPro" id="IPR044926">
    <property type="entry name" value="RGS_subdomain_2"/>
</dbReference>
<dbReference type="Gene3D" id="1.10.167.10">
    <property type="entry name" value="Regulator of G-protein Signalling 4, domain 2"/>
    <property type="match status" value="1"/>
</dbReference>
<protein>
    <submittedName>
        <fullName evidence="3">Predicted protein</fullName>
    </submittedName>
</protein>
<feature type="transmembrane region" description="Helical" evidence="1">
    <location>
        <begin position="187"/>
        <end position="209"/>
    </location>
</feature>
<dbReference type="AlphaFoldDB" id="D2VWC0"/>
<dbReference type="PANTHER" id="PTHR10845:SF192">
    <property type="entry name" value="DOUBLE HIT, ISOFORM B"/>
    <property type="match status" value="1"/>
</dbReference>
<dbReference type="Proteomes" id="UP000006671">
    <property type="component" value="Unassembled WGS sequence"/>
</dbReference>
<feature type="transmembrane region" description="Helical" evidence="1">
    <location>
        <begin position="6"/>
        <end position="24"/>
    </location>
</feature>
<dbReference type="PANTHER" id="PTHR10845">
    <property type="entry name" value="REGULATOR OF G PROTEIN SIGNALING"/>
    <property type="match status" value="1"/>
</dbReference>
<dbReference type="SUPFAM" id="SSF48097">
    <property type="entry name" value="Regulator of G-protein signaling, RGS"/>
    <property type="match status" value="1"/>
</dbReference>
<dbReference type="InterPro" id="IPR036305">
    <property type="entry name" value="RGS_sf"/>
</dbReference>
<accession>D2VWC0</accession>
<dbReference type="SMART" id="SM00315">
    <property type="entry name" value="RGS"/>
    <property type="match status" value="1"/>
</dbReference>
<evidence type="ECO:0000259" key="2">
    <source>
        <dbReference type="PROSITE" id="PS50132"/>
    </source>
</evidence>
<dbReference type="InterPro" id="IPR016137">
    <property type="entry name" value="RGS"/>
</dbReference>
<dbReference type="RefSeq" id="XP_002671618.1">
    <property type="nucleotide sequence ID" value="XM_002671572.1"/>
</dbReference>
<keyword evidence="1" id="KW-1133">Transmembrane helix</keyword>
<gene>
    <name evidence="3" type="ORF">NAEGRDRAFT_73328</name>
</gene>
<keyword evidence="4" id="KW-1185">Reference proteome</keyword>
<dbReference type="GeneID" id="8858868"/>
<feature type="transmembrane region" description="Helical" evidence="1">
    <location>
        <begin position="304"/>
        <end position="328"/>
    </location>
</feature>
<keyword evidence="1" id="KW-0812">Transmembrane</keyword>
<evidence type="ECO:0000256" key="1">
    <source>
        <dbReference type="SAM" id="Phobius"/>
    </source>
</evidence>
<name>D2VWC0_NAEGR</name>
<sequence>MPILSATCLVLYIILVVICAIGVIKKRKSGHLQSRTISGIVVTLTGSFIYVSVTLLRFTVGRSRFPCMIFSIVSYSIPPCFAMPSILRCLRLVFQHRFNLIKTNTLSSSYCMQQEQQNTESLFIQAKQNSNNSNNNSISTSNRNVNSSVMTSVVETFENNQVIAREENTTREKFIIKAHSILTNNTASLIVFWLSIGVQLFLWFVLMVVEDSFFQNEHYFMDGALLISLGKGCGLGFPSTLFVVGISICYFIVEFIAIGLCFTVDNDTWHIKREVFLLVATQILTAVIFTFLSVASVVEIVDYFVPSGFVVAAYSTFELVLTILIPIIRAIHADSKEKRECDSEIEMIISNKETFQIFLDYLRKSFCPENLLCYADIEKYKRETALRQRKKIAHRMVKKYLYEDSPFQLNLPSDLYSVKTVIMDNISFADNQNALTDDLFADIQLHVLSNLVDSYSRLKFSNKTIQKVSNDWNAKQKRLSPRSPMISLSSMTSLKL</sequence>
<reference evidence="3 4" key="1">
    <citation type="journal article" date="2010" name="Cell">
        <title>The genome of Naegleria gruberi illuminates early eukaryotic versatility.</title>
        <authorList>
            <person name="Fritz-Laylin L.K."/>
            <person name="Prochnik S.E."/>
            <person name="Ginger M.L."/>
            <person name="Dacks J.B."/>
            <person name="Carpenter M.L."/>
            <person name="Field M.C."/>
            <person name="Kuo A."/>
            <person name="Paredez A."/>
            <person name="Chapman J."/>
            <person name="Pham J."/>
            <person name="Shu S."/>
            <person name="Neupane R."/>
            <person name="Cipriano M."/>
            <person name="Mancuso J."/>
            <person name="Tu H."/>
            <person name="Salamov A."/>
            <person name="Lindquist E."/>
            <person name="Shapiro H."/>
            <person name="Lucas S."/>
            <person name="Grigoriev I.V."/>
            <person name="Cande W.Z."/>
            <person name="Fulton C."/>
            <person name="Rokhsar D.S."/>
            <person name="Dawson S.C."/>
        </authorList>
    </citation>
    <scope>NUCLEOTIDE SEQUENCE [LARGE SCALE GENOMIC DNA]</scope>
    <source>
        <strain evidence="3 4">NEG-M</strain>
    </source>
</reference>
<dbReference type="EMBL" id="GG738904">
    <property type="protein sequence ID" value="EFC38874.1"/>
    <property type="molecule type" value="Genomic_DNA"/>
</dbReference>
<dbReference type="CDD" id="cd07440">
    <property type="entry name" value="RGS"/>
    <property type="match status" value="1"/>
</dbReference>
<evidence type="ECO:0000313" key="3">
    <source>
        <dbReference type="EMBL" id="EFC38874.1"/>
    </source>
</evidence>
<feature type="domain" description="RGS" evidence="2">
    <location>
        <begin position="344"/>
        <end position="451"/>
    </location>
</feature>
<dbReference type="OrthoDB" id="196547at2759"/>
<dbReference type="PROSITE" id="PS50132">
    <property type="entry name" value="RGS"/>
    <property type="match status" value="1"/>
</dbReference>
<feature type="transmembrane region" description="Helical" evidence="1">
    <location>
        <begin position="275"/>
        <end position="298"/>
    </location>
</feature>
<dbReference type="VEuPathDB" id="AmoebaDB:NAEGRDRAFT_73328"/>
<organism evidence="4">
    <name type="scientific">Naegleria gruberi</name>
    <name type="common">Amoeba</name>
    <dbReference type="NCBI Taxonomy" id="5762"/>
    <lineage>
        <taxon>Eukaryota</taxon>
        <taxon>Discoba</taxon>
        <taxon>Heterolobosea</taxon>
        <taxon>Tetramitia</taxon>
        <taxon>Eutetramitia</taxon>
        <taxon>Vahlkampfiidae</taxon>
        <taxon>Naegleria</taxon>
    </lineage>
</organism>